<feature type="transmembrane region" description="Helical" evidence="2">
    <location>
        <begin position="46"/>
        <end position="66"/>
    </location>
</feature>
<feature type="compositionally biased region" description="Low complexity" evidence="1">
    <location>
        <begin position="78"/>
        <end position="95"/>
    </location>
</feature>
<evidence type="ECO:0000256" key="2">
    <source>
        <dbReference type="SAM" id="Phobius"/>
    </source>
</evidence>
<feature type="transmembrane region" description="Helical" evidence="2">
    <location>
        <begin position="20"/>
        <end position="40"/>
    </location>
</feature>
<evidence type="ECO:0000313" key="3">
    <source>
        <dbReference type="EMBL" id="UUI71864.1"/>
    </source>
</evidence>
<keyword evidence="2" id="KW-0812">Transmembrane</keyword>
<dbReference type="Proteomes" id="UP001316384">
    <property type="component" value="Chromosome"/>
</dbReference>
<dbReference type="RefSeq" id="WP_227576898.1">
    <property type="nucleotide sequence ID" value="NZ_CP101987.1"/>
</dbReference>
<name>A0ABY5KNN2_9CELL</name>
<gene>
    <name evidence="3" type="ORF">NP048_19090</name>
</gene>
<sequence length="95" mass="9202">MSDDQAADGTQREPTKSPAFNGAFLGIGFVFLILGITQMSDDDGGGVAFLGVGLTFIALAGASGVASGKRPGPGGPAGPDTSSDGTGTDGPTDRG</sequence>
<feature type="region of interest" description="Disordered" evidence="1">
    <location>
        <begin position="1"/>
        <end position="21"/>
    </location>
</feature>
<protein>
    <submittedName>
        <fullName evidence="3">Uncharacterized protein</fullName>
    </submittedName>
</protein>
<keyword evidence="2" id="KW-0472">Membrane</keyword>
<keyword evidence="4" id="KW-1185">Reference proteome</keyword>
<accession>A0ABY5KNN2</accession>
<proteinExistence type="predicted"/>
<reference evidence="3 4" key="1">
    <citation type="submission" date="2022-07" db="EMBL/GenBank/DDBJ databases">
        <title>Novel species in genus cellulomonas.</title>
        <authorList>
            <person name="Ye L."/>
        </authorList>
    </citation>
    <scope>NUCLEOTIDE SEQUENCE [LARGE SCALE GENOMIC DNA]</scope>
    <source>
        <strain evidence="4">zg-B89</strain>
    </source>
</reference>
<feature type="region of interest" description="Disordered" evidence="1">
    <location>
        <begin position="64"/>
        <end position="95"/>
    </location>
</feature>
<evidence type="ECO:0000313" key="4">
    <source>
        <dbReference type="Proteomes" id="UP001316384"/>
    </source>
</evidence>
<evidence type="ECO:0000256" key="1">
    <source>
        <dbReference type="SAM" id="MobiDB-lite"/>
    </source>
</evidence>
<organism evidence="3 4">
    <name type="scientific">Cellulomonas xiejunii</name>
    <dbReference type="NCBI Taxonomy" id="2968083"/>
    <lineage>
        <taxon>Bacteria</taxon>
        <taxon>Bacillati</taxon>
        <taxon>Actinomycetota</taxon>
        <taxon>Actinomycetes</taxon>
        <taxon>Micrococcales</taxon>
        <taxon>Cellulomonadaceae</taxon>
        <taxon>Cellulomonas</taxon>
    </lineage>
</organism>
<keyword evidence="2" id="KW-1133">Transmembrane helix</keyword>
<dbReference type="EMBL" id="CP101987">
    <property type="protein sequence ID" value="UUI71864.1"/>
    <property type="molecule type" value="Genomic_DNA"/>
</dbReference>